<protein>
    <recommendedName>
        <fullName evidence="1">Ketopantoate reductase C-terminal domain-containing protein</fullName>
    </recommendedName>
</protein>
<dbReference type="InterPro" id="IPR013752">
    <property type="entry name" value="KPA_reductase"/>
</dbReference>
<proteinExistence type="predicted"/>
<dbReference type="RefSeq" id="WP_260047943.1">
    <property type="nucleotide sequence ID" value="NZ_JANZXA010000032.1"/>
</dbReference>
<evidence type="ECO:0000259" key="1">
    <source>
        <dbReference type="Pfam" id="PF08546"/>
    </source>
</evidence>
<name>A0ABT2IB22_9SPHN</name>
<evidence type="ECO:0000313" key="2">
    <source>
        <dbReference type="EMBL" id="MCT2402030.1"/>
    </source>
</evidence>
<organism evidence="2 3">
    <name type="scientific">Novosphingobium mangrovi</name>
    <name type="common">ex Huang et al. 2023</name>
    <dbReference type="NCBI Taxonomy" id="2976432"/>
    <lineage>
        <taxon>Bacteria</taxon>
        <taxon>Pseudomonadati</taxon>
        <taxon>Pseudomonadota</taxon>
        <taxon>Alphaproteobacteria</taxon>
        <taxon>Sphingomonadales</taxon>
        <taxon>Sphingomonadaceae</taxon>
        <taxon>Novosphingobium</taxon>
    </lineage>
</organism>
<dbReference type="Pfam" id="PF08546">
    <property type="entry name" value="ApbA_C"/>
    <property type="match status" value="1"/>
</dbReference>
<feature type="domain" description="Ketopantoate reductase C-terminal" evidence="1">
    <location>
        <begin position="17"/>
        <end position="64"/>
    </location>
</feature>
<dbReference type="EMBL" id="JANZXA010000032">
    <property type="protein sequence ID" value="MCT2402030.1"/>
    <property type="molecule type" value="Genomic_DNA"/>
</dbReference>
<sequence length="70" mass="7390">MGQVPDGRDDRGGAPAFGLKVGQVLVHPQASALLREAMAKVERIAAALGIELPPACIEEKLEFIGRDVLP</sequence>
<dbReference type="Proteomes" id="UP001165583">
    <property type="component" value="Unassembled WGS sequence"/>
</dbReference>
<keyword evidence="3" id="KW-1185">Reference proteome</keyword>
<reference evidence="2" key="1">
    <citation type="submission" date="2022-09" db="EMBL/GenBank/DDBJ databases">
        <title>Novosphingobium sp. Nov., a polycyclic aromatic hydrocarbon-degrading bacterium isolated form mangrove sediments in HongKong.</title>
        <authorList>
            <person name="Hu Z."/>
        </authorList>
    </citation>
    <scope>NUCLEOTIDE SEQUENCE</scope>
    <source>
        <strain evidence="2">HK4-1</strain>
    </source>
</reference>
<gene>
    <name evidence="2" type="ORF">NZK81_21065</name>
</gene>
<evidence type="ECO:0000313" key="3">
    <source>
        <dbReference type="Proteomes" id="UP001165583"/>
    </source>
</evidence>
<comment type="caution">
    <text evidence="2">The sequence shown here is derived from an EMBL/GenBank/DDBJ whole genome shotgun (WGS) entry which is preliminary data.</text>
</comment>
<accession>A0ABT2IB22</accession>